<evidence type="ECO:0000313" key="6">
    <source>
        <dbReference type="EMBL" id="MXN63926.1"/>
    </source>
</evidence>
<dbReference type="EMBL" id="WUMV01000001">
    <property type="protein sequence ID" value="MXN63926.1"/>
    <property type="molecule type" value="Genomic_DNA"/>
</dbReference>
<comment type="caution">
    <text evidence="6">The sequence shown here is derived from an EMBL/GenBank/DDBJ whole genome shotgun (WGS) entry which is preliminary data.</text>
</comment>
<keyword evidence="2" id="KW-0813">Transport</keyword>
<sequence>MTESVLSIKNLTKRFGRQTAVDGVSFHIEPGERAALIGHNGAGKTTLIKSILGFLTPEEGSISVLGNAPGSNAARRSVAYLPEAVAFQKALTGVEILTFFSRLKGEDPKTVPGLLEKVGLSEAGRRRVGTYSKGMRQRLGLAQALIGEPSLVLLDEPTSGLDPVSRQDFYMLVEEVAARGAAVLLSSHALSEVEAKTDRVLIMAHGKLVADDTLASLRRAARLPIRLRVQGADVAADEIAARLGGMRVNCRSVEIFCDADEKLAHLAAISALGSLVEDVEVTLPSLDDVYRHFTGVDAKKGS</sequence>
<evidence type="ECO:0000256" key="1">
    <source>
        <dbReference type="ARBA" id="ARBA00005417"/>
    </source>
</evidence>
<organism evidence="6 7">
    <name type="scientific">Stappia sediminis</name>
    <dbReference type="NCBI Taxonomy" id="2692190"/>
    <lineage>
        <taxon>Bacteria</taxon>
        <taxon>Pseudomonadati</taxon>
        <taxon>Pseudomonadota</taxon>
        <taxon>Alphaproteobacteria</taxon>
        <taxon>Hyphomicrobiales</taxon>
        <taxon>Stappiaceae</taxon>
        <taxon>Stappia</taxon>
    </lineage>
</organism>
<dbReference type="GO" id="GO:0005524">
    <property type="term" value="F:ATP binding"/>
    <property type="evidence" value="ECO:0007669"/>
    <property type="project" value="UniProtKB-KW"/>
</dbReference>
<dbReference type="PANTHER" id="PTHR42939:SF1">
    <property type="entry name" value="ABC TRANSPORTER ATP-BINDING PROTEIN ALBC-RELATED"/>
    <property type="match status" value="1"/>
</dbReference>
<dbReference type="Gene3D" id="3.40.50.300">
    <property type="entry name" value="P-loop containing nucleotide triphosphate hydrolases"/>
    <property type="match status" value="1"/>
</dbReference>
<evidence type="ECO:0000256" key="3">
    <source>
        <dbReference type="ARBA" id="ARBA00022741"/>
    </source>
</evidence>
<dbReference type="InterPro" id="IPR027417">
    <property type="entry name" value="P-loop_NTPase"/>
</dbReference>
<evidence type="ECO:0000256" key="2">
    <source>
        <dbReference type="ARBA" id="ARBA00022448"/>
    </source>
</evidence>
<dbReference type="PANTHER" id="PTHR42939">
    <property type="entry name" value="ABC TRANSPORTER ATP-BINDING PROTEIN ALBC-RELATED"/>
    <property type="match status" value="1"/>
</dbReference>
<keyword evidence="3" id="KW-0547">Nucleotide-binding</keyword>
<name>A0A7X3LRV4_9HYPH</name>
<dbReference type="PROSITE" id="PS00211">
    <property type="entry name" value="ABC_TRANSPORTER_1"/>
    <property type="match status" value="1"/>
</dbReference>
<keyword evidence="4 6" id="KW-0067">ATP-binding</keyword>
<reference evidence="6 7" key="1">
    <citation type="submission" date="2019-12" db="EMBL/GenBank/DDBJ databases">
        <authorList>
            <person name="Li M."/>
        </authorList>
    </citation>
    <scope>NUCLEOTIDE SEQUENCE [LARGE SCALE GENOMIC DNA]</scope>
    <source>
        <strain evidence="6 7">GBMRC 2046</strain>
    </source>
</reference>
<accession>A0A7X3LRV4</accession>
<dbReference type="PROSITE" id="PS50893">
    <property type="entry name" value="ABC_TRANSPORTER_2"/>
    <property type="match status" value="1"/>
</dbReference>
<dbReference type="InterPro" id="IPR003593">
    <property type="entry name" value="AAA+_ATPase"/>
</dbReference>
<evidence type="ECO:0000259" key="5">
    <source>
        <dbReference type="PROSITE" id="PS50893"/>
    </source>
</evidence>
<protein>
    <submittedName>
        <fullName evidence="6">ATP-binding cassette domain-containing protein</fullName>
    </submittedName>
</protein>
<feature type="domain" description="ABC transporter" evidence="5">
    <location>
        <begin position="6"/>
        <end position="230"/>
    </location>
</feature>
<dbReference type="GO" id="GO:0016887">
    <property type="term" value="F:ATP hydrolysis activity"/>
    <property type="evidence" value="ECO:0007669"/>
    <property type="project" value="InterPro"/>
</dbReference>
<dbReference type="Proteomes" id="UP000433101">
    <property type="component" value="Unassembled WGS sequence"/>
</dbReference>
<keyword evidence="7" id="KW-1185">Reference proteome</keyword>
<dbReference type="InterPro" id="IPR051782">
    <property type="entry name" value="ABC_Transporter_VariousFunc"/>
</dbReference>
<dbReference type="CDD" id="cd03230">
    <property type="entry name" value="ABC_DR_subfamily_A"/>
    <property type="match status" value="1"/>
</dbReference>
<dbReference type="Pfam" id="PF00005">
    <property type="entry name" value="ABC_tran"/>
    <property type="match status" value="1"/>
</dbReference>
<comment type="similarity">
    <text evidence="1">Belongs to the ABC transporter superfamily.</text>
</comment>
<dbReference type="SMART" id="SM00382">
    <property type="entry name" value="AAA"/>
    <property type="match status" value="1"/>
</dbReference>
<dbReference type="InterPro" id="IPR017871">
    <property type="entry name" value="ABC_transporter-like_CS"/>
</dbReference>
<proteinExistence type="inferred from homology"/>
<dbReference type="SUPFAM" id="SSF52540">
    <property type="entry name" value="P-loop containing nucleoside triphosphate hydrolases"/>
    <property type="match status" value="1"/>
</dbReference>
<gene>
    <name evidence="6" type="ORF">GR183_03335</name>
</gene>
<dbReference type="RefSeq" id="WP_160774144.1">
    <property type="nucleotide sequence ID" value="NZ_WUMV01000001.1"/>
</dbReference>
<evidence type="ECO:0000313" key="7">
    <source>
        <dbReference type="Proteomes" id="UP000433101"/>
    </source>
</evidence>
<evidence type="ECO:0000256" key="4">
    <source>
        <dbReference type="ARBA" id="ARBA00022840"/>
    </source>
</evidence>
<dbReference type="InterPro" id="IPR003439">
    <property type="entry name" value="ABC_transporter-like_ATP-bd"/>
</dbReference>
<dbReference type="AlphaFoldDB" id="A0A7X3LRV4"/>